<evidence type="ECO:0000313" key="2">
    <source>
        <dbReference type="Proteomes" id="UP001239111"/>
    </source>
</evidence>
<sequence length="230" mass="26434">MMLHYAKNHMSDPFSVELRADILLNISSGLVAPIETQNFLINVKQIGMEKLEEFVSERLELHPDDPSKKLKEFFDPIPQTALNTFSGTKKKTQIKMNGSVVKKFVSPEIVYQRAFAISAMRKDVTLELILSHPLTDVPLSLFKPDGCRRTTKKSDFMHILEKEVESDIVSEYLSSDEQSVIIVNGMAELQALSSKSFDNFNSLGKIFMQHIINRLRRETRREKSKIQCRW</sequence>
<keyword evidence="2" id="KW-1185">Reference proteome</keyword>
<protein>
    <submittedName>
        <fullName evidence="1">Uncharacterized protein</fullName>
    </submittedName>
</protein>
<organism evidence="1 2">
    <name type="scientific">Eretmocerus hayati</name>
    <dbReference type="NCBI Taxonomy" id="131215"/>
    <lineage>
        <taxon>Eukaryota</taxon>
        <taxon>Metazoa</taxon>
        <taxon>Ecdysozoa</taxon>
        <taxon>Arthropoda</taxon>
        <taxon>Hexapoda</taxon>
        <taxon>Insecta</taxon>
        <taxon>Pterygota</taxon>
        <taxon>Neoptera</taxon>
        <taxon>Endopterygota</taxon>
        <taxon>Hymenoptera</taxon>
        <taxon>Apocrita</taxon>
        <taxon>Proctotrupomorpha</taxon>
        <taxon>Chalcidoidea</taxon>
        <taxon>Aphelinidae</taxon>
        <taxon>Aphelininae</taxon>
        <taxon>Eretmocerus</taxon>
    </lineage>
</organism>
<name>A0ACC2NNC9_9HYME</name>
<evidence type="ECO:0000313" key="1">
    <source>
        <dbReference type="EMBL" id="KAJ8672406.1"/>
    </source>
</evidence>
<accession>A0ACC2NNC9</accession>
<comment type="caution">
    <text evidence="1">The sequence shown here is derived from an EMBL/GenBank/DDBJ whole genome shotgun (WGS) entry which is preliminary data.</text>
</comment>
<proteinExistence type="predicted"/>
<dbReference type="Proteomes" id="UP001239111">
    <property type="component" value="Chromosome 3"/>
</dbReference>
<reference evidence="1" key="1">
    <citation type="submission" date="2023-04" db="EMBL/GenBank/DDBJ databases">
        <title>A chromosome-level genome assembly of the parasitoid wasp Eretmocerus hayati.</title>
        <authorList>
            <person name="Zhong Y."/>
            <person name="Liu S."/>
            <person name="Liu Y."/>
        </authorList>
    </citation>
    <scope>NUCLEOTIDE SEQUENCE</scope>
    <source>
        <strain evidence="1">ZJU_SS_LIU_2023</strain>
    </source>
</reference>
<dbReference type="EMBL" id="CM056743">
    <property type="protein sequence ID" value="KAJ8672406.1"/>
    <property type="molecule type" value="Genomic_DNA"/>
</dbReference>
<gene>
    <name evidence="1" type="ORF">QAD02_003665</name>
</gene>